<feature type="compositionally biased region" description="Basic residues" evidence="1">
    <location>
        <begin position="1"/>
        <end position="17"/>
    </location>
</feature>
<feature type="compositionally biased region" description="Basic and acidic residues" evidence="1">
    <location>
        <begin position="89"/>
        <end position="100"/>
    </location>
</feature>
<evidence type="ECO:0000256" key="1">
    <source>
        <dbReference type="SAM" id="MobiDB-lite"/>
    </source>
</evidence>
<evidence type="ECO:0000313" key="2">
    <source>
        <dbReference type="EMBL" id="GFR76519.1"/>
    </source>
</evidence>
<comment type="caution">
    <text evidence="2">The sequence shown here is derived from an EMBL/GenBank/DDBJ whole genome shotgun (WGS) entry which is preliminary data.</text>
</comment>
<sequence>MRVKKSVTVRENKKRSQRKGEADHGPQAMTLTAAAIDGGVGRAPDLGQGHPRPDEGGTQGHLTSQGQGHLQPERAAVAQGHPQDQGVSEEGRDLTQEKGDLAQAAGHSHEG</sequence>
<feature type="region of interest" description="Disordered" evidence="1">
    <location>
        <begin position="1"/>
        <end position="111"/>
    </location>
</feature>
<name>A0AAV4FTP6_9GAST</name>
<gene>
    <name evidence="2" type="ORF">ElyMa_005802500</name>
</gene>
<protein>
    <submittedName>
        <fullName evidence="2">Uncharacterized protein</fullName>
    </submittedName>
</protein>
<dbReference type="EMBL" id="BMAT01011642">
    <property type="protein sequence ID" value="GFR76519.1"/>
    <property type="molecule type" value="Genomic_DNA"/>
</dbReference>
<keyword evidence="3" id="KW-1185">Reference proteome</keyword>
<accession>A0AAV4FTP6</accession>
<evidence type="ECO:0000313" key="3">
    <source>
        <dbReference type="Proteomes" id="UP000762676"/>
    </source>
</evidence>
<proteinExistence type="predicted"/>
<dbReference type="AlphaFoldDB" id="A0AAV4FTP6"/>
<reference evidence="2 3" key="1">
    <citation type="journal article" date="2021" name="Elife">
        <title>Chloroplast acquisition without the gene transfer in kleptoplastic sea slugs, Plakobranchus ocellatus.</title>
        <authorList>
            <person name="Maeda T."/>
            <person name="Takahashi S."/>
            <person name="Yoshida T."/>
            <person name="Shimamura S."/>
            <person name="Takaki Y."/>
            <person name="Nagai Y."/>
            <person name="Toyoda A."/>
            <person name="Suzuki Y."/>
            <person name="Arimoto A."/>
            <person name="Ishii H."/>
            <person name="Satoh N."/>
            <person name="Nishiyama T."/>
            <person name="Hasebe M."/>
            <person name="Maruyama T."/>
            <person name="Minagawa J."/>
            <person name="Obokata J."/>
            <person name="Shigenobu S."/>
        </authorList>
    </citation>
    <scope>NUCLEOTIDE SEQUENCE [LARGE SCALE GENOMIC DNA]</scope>
</reference>
<organism evidence="2 3">
    <name type="scientific">Elysia marginata</name>
    <dbReference type="NCBI Taxonomy" id="1093978"/>
    <lineage>
        <taxon>Eukaryota</taxon>
        <taxon>Metazoa</taxon>
        <taxon>Spiralia</taxon>
        <taxon>Lophotrochozoa</taxon>
        <taxon>Mollusca</taxon>
        <taxon>Gastropoda</taxon>
        <taxon>Heterobranchia</taxon>
        <taxon>Euthyneura</taxon>
        <taxon>Panpulmonata</taxon>
        <taxon>Sacoglossa</taxon>
        <taxon>Placobranchoidea</taxon>
        <taxon>Plakobranchidae</taxon>
        <taxon>Elysia</taxon>
    </lineage>
</organism>
<dbReference type="Proteomes" id="UP000762676">
    <property type="component" value="Unassembled WGS sequence"/>
</dbReference>